<dbReference type="EMBL" id="AHAM01000149">
    <property type="protein sequence ID" value="EHK55754.1"/>
    <property type="molecule type" value="Genomic_DNA"/>
</dbReference>
<evidence type="ECO:0000313" key="1">
    <source>
        <dbReference type="EMBL" id="EHK55754.1"/>
    </source>
</evidence>
<keyword evidence="2" id="KW-1185">Reference proteome</keyword>
<dbReference type="Proteomes" id="UP000003250">
    <property type="component" value="Unassembled WGS sequence"/>
</dbReference>
<evidence type="ECO:0000313" key="2">
    <source>
        <dbReference type="Proteomes" id="UP000003250"/>
    </source>
</evidence>
<reference evidence="1 2" key="1">
    <citation type="journal article" date="2012" name="J. Bacteriol.">
        <title>Draft Genome Sequence of Mesorhizobium alhagi CCNWXJ12-2T, a Novel Salt-Resistant Species Isolated from the Desert of Northwestern China.</title>
        <authorList>
            <person name="Zhou M."/>
            <person name="Chen W."/>
            <person name="Chen H."/>
            <person name="Wei G."/>
        </authorList>
    </citation>
    <scope>NUCLEOTIDE SEQUENCE [LARGE SCALE GENOMIC DNA]</scope>
    <source>
        <strain evidence="1 2">CCNWXJ12-2</strain>
    </source>
</reference>
<name>H0HUB8_9HYPH</name>
<sequence>MYEEAQSFPVSFDWLVISTTQSHQLQGDQEDTYALALFKLGARQAAG</sequence>
<dbReference type="PATRIC" id="fig|1107882.3.peg.3681"/>
<protein>
    <submittedName>
        <fullName evidence="1">Uncharacterized protein</fullName>
    </submittedName>
</protein>
<gene>
    <name evidence="1" type="ORF">MAXJ12_18798</name>
</gene>
<organism evidence="1 2">
    <name type="scientific">Mesorhizobium alhagi CCNWXJ12-2</name>
    <dbReference type="NCBI Taxonomy" id="1107882"/>
    <lineage>
        <taxon>Bacteria</taxon>
        <taxon>Pseudomonadati</taxon>
        <taxon>Pseudomonadota</taxon>
        <taxon>Alphaproteobacteria</taxon>
        <taxon>Hyphomicrobiales</taxon>
        <taxon>Phyllobacteriaceae</taxon>
        <taxon>Allomesorhizobium</taxon>
    </lineage>
</organism>
<accession>H0HUB8</accession>
<dbReference type="AlphaFoldDB" id="H0HUB8"/>
<proteinExistence type="predicted"/>